<protein>
    <submittedName>
        <fullName evidence="2">YrdB family protein</fullName>
    </submittedName>
</protein>
<name>A0A9D1GV45_9ACTN</name>
<dbReference type="AlphaFoldDB" id="A0A9D1GV45"/>
<evidence type="ECO:0000256" key="1">
    <source>
        <dbReference type="SAM" id="Phobius"/>
    </source>
</evidence>
<keyword evidence="1" id="KW-0472">Membrane</keyword>
<feature type="transmembrane region" description="Helical" evidence="1">
    <location>
        <begin position="42"/>
        <end position="61"/>
    </location>
</feature>
<evidence type="ECO:0000313" key="2">
    <source>
        <dbReference type="EMBL" id="HIT74348.1"/>
    </source>
</evidence>
<feature type="transmembrane region" description="Helical" evidence="1">
    <location>
        <begin position="82"/>
        <end position="108"/>
    </location>
</feature>
<evidence type="ECO:0000313" key="3">
    <source>
        <dbReference type="Proteomes" id="UP000886842"/>
    </source>
</evidence>
<keyword evidence="1" id="KW-1133">Transmembrane helix</keyword>
<reference evidence="2" key="2">
    <citation type="journal article" date="2021" name="PeerJ">
        <title>Extensive microbial diversity within the chicken gut microbiome revealed by metagenomics and culture.</title>
        <authorList>
            <person name="Gilroy R."/>
            <person name="Ravi A."/>
            <person name="Getino M."/>
            <person name="Pursley I."/>
            <person name="Horton D.L."/>
            <person name="Alikhan N.F."/>
            <person name="Baker D."/>
            <person name="Gharbi K."/>
            <person name="Hall N."/>
            <person name="Watson M."/>
            <person name="Adriaenssens E.M."/>
            <person name="Foster-Nyarko E."/>
            <person name="Jarju S."/>
            <person name="Secka A."/>
            <person name="Antonio M."/>
            <person name="Oren A."/>
            <person name="Chaudhuri R.R."/>
            <person name="La Ragione R."/>
            <person name="Hildebrand F."/>
            <person name="Pallen M.J."/>
        </authorList>
    </citation>
    <scope>NUCLEOTIDE SEQUENCE</scope>
    <source>
        <strain evidence="2">ChiGjej1B1-24693</strain>
    </source>
</reference>
<keyword evidence="1" id="KW-0812">Transmembrane</keyword>
<dbReference type="InterPro" id="IPR021214">
    <property type="entry name" value="DUF2568"/>
</dbReference>
<dbReference type="Pfam" id="PF10823">
    <property type="entry name" value="DUF2568"/>
    <property type="match status" value="1"/>
</dbReference>
<gene>
    <name evidence="2" type="ORF">IAA98_02030</name>
</gene>
<sequence length="117" mass="11952">MDPDISASPARAVLLTVRFLVELALLAGTAVLVWRVAPTGGWQWVAVILGPILVAVVWGLFLSPKASVTIPSIAALMIEAGLFLGVGAGLFAVGLAVPAAIGVAVWALDRLLLAVTS</sequence>
<reference evidence="2" key="1">
    <citation type="submission" date="2020-10" db="EMBL/GenBank/DDBJ databases">
        <authorList>
            <person name="Gilroy R."/>
        </authorList>
    </citation>
    <scope>NUCLEOTIDE SEQUENCE</scope>
    <source>
        <strain evidence="2">ChiGjej1B1-24693</strain>
    </source>
</reference>
<dbReference type="Proteomes" id="UP000886842">
    <property type="component" value="Unassembled WGS sequence"/>
</dbReference>
<comment type="caution">
    <text evidence="2">The sequence shown here is derived from an EMBL/GenBank/DDBJ whole genome shotgun (WGS) entry which is preliminary data.</text>
</comment>
<dbReference type="EMBL" id="DVLP01000058">
    <property type="protein sequence ID" value="HIT74348.1"/>
    <property type="molecule type" value="Genomic_DNA"/>
</dbReference>
<proteinExistence type="predicted"/>
<feature type="transmembrane region" description="Helical" evidence="1">
    <location>
        <begin position="12"/>
        <end position="36"/>
    </location>
</feature>
<accession>A0A9D1GV45</accession>
<organism evidence="2 3">
    <name type="scientific">Candidatus Avipropionibacterium avicola</name>
    <dbReference type="NCBI Taxonomy" id="2840701"/>
    <lineage>
        <taxon>Bacteria</taxon>
        <taxon>Bacillati</taxon>
        <taxon>Actinomycetota</taxon>
        <taxon>Actinomycetes</taxon>
        <taxon>Propionibacteriales</taxon>
        <taxon>Propionibacteriaceae</taxon>
        <taxon>Propionibacteriaceae incertae sedis</taxon>
        <taxon>Candidatus Avipropionibacterium</taxon>
    </lineage>
</organism>